<dbReference type="VEuPathDB" id="TrichDB:TVAGG3_0428560"/>
<dbReference type="Proteomes" id="UP000001542">
    <property type="component" value="Unassembled WGS sequence"/>
</dbReference>
<keyword evidence="2" id="KW-1185">Reference proteome</keyword>
<reference evidence="1" key="2">
    <citation type="journal article" date="2007" name="Science">
        <title>Draft genome sequence of the sexually transmitted pathogen Trichomonas vaginalis.</title>
        <authorList>
            <person name="Carlton J.M."/>
            <person name="Hirt R.P."/>
            <person name="Silva J.C."/>
            <person name="Delcher A.L."/>
            <person name="Schatz M."/>
            <person name="Zhao Q."/>
            <person name="Wortman J.R."/>
            <person name="Bidwell S.L."/>
            <person name="Alsmark U.C.M."/>
            <person name="Besteiro S."/>
            <person name="Sicheritz-Ponten T."/>
            <person name="Noel C.J."/>
            <person name="Dacks J.B."/>
            <person name="Foster P.G."/>
            <person name="Simillion C."/>
            <person name="Van de Peer Y."/>
            <person name="Miranda-Saavedra D."/>
            <person name="Barton G.J."/>
            <person name="Westrop G.D."/>
            <person name="Mueller S."/>
            <person name="Dessi D."/>
            <person name="Fiori P.L."/>
            <person name="Ren Q."/>
            <person name="Paulsen I."/>
            <person name="Zhang H."/>
            <person name="Bastida-Corcuera F.D."/>
            <person name="Simoes-Barbosa A."/>
            <person name="Brown M.T."/>
            <person name="Hayes R.D."/>
            <person name="Mukherjee M."/>
            <person name="Okumura C.Y."/>
            <person name="Schneider R."/>
            <person name="Smith A.J."/>
            <person name="Vanacova S."/>
            <person name="Villalvazo M."/>
            <person name="Haas B.J."/>
            <person name="Pertea M."/>
            <person name="Feldblyum T.V."/>
            <person name="Utterback T.R."/>
            <person name="Shu C.L."/>
            <person name="Osoegawa K."/>
            <person name="de Jong P.J."/>
            <person name="Hrdy I."/>
            <person name="Horvathova L."/>
            <person name="Zubacova Z."/>
            <person name="Dolezal P."/>
            <person name="Malik S.B."/>
            <person name="Logsdon J.M. Jr."/>
            <person name="Henze K."/>
            <person name="Gupta A."/>
            <person name="Wang C.C."/>
            <person name="Dunne R.L."/>
            <person name="Upcroft J.A."/>
            <person name="Upcroft P."/>
            <person name="White O."/>
            <person name="Salzberg S.L."/>
            <person name="Tang P."/>
            <person name="Chiu C.-H."/>
            <person name="Lee Y.-S."/>
            <person name="Embley T.M."/>
            <person name="Coombs G.H."/>
            <person name="Mottram J.C."/>
            <person name="Tachezy J."/>
            <person name="Fraser-Liggett C.M."/>
            <person name="Johnson P.J."/>
        </authorList>
    </citation>
    <scope>NUCLEOTIDE SEQUENCE [LARGE SCALE GENOMIC DNA]</scope>
    <source>
        <strain evidence="1">G3</strain>
    </source>
</reference>
<accession>A2DWF4</accession>
<dbReference type="InParanoid" id="A2DWF4"/>
<dbReference type="EMBL" id="DS113258">
    <property type="protein sequence ID" value="EAY15294.1"/>
    <property type="molecule type" value="Genomic_DNA"/>
</dbReference>
<dbReference type="VEuPathDB" id="TrichDB:TVAG_394380"/>
<proteinExistence type="predicted"/>
<protein>
    <submittedName>
        <fullName evidence="1">Uncharacterized protein</fullName>
    </submittedName>
</protein>
<dbReference type="OrthoDB" id="10616212at2759"/>
<organism evidence="1 2">
    <name type="scientific">Trichomonas vaginalis (strain ATCC PRA-98 / G3)</name>
    <dbReference type="NCBI Taxonomy" id="412133"/>
    <lineage>
        <taxon>Eukaryota</taxon>
        <taxon>Metamonada</taxon>
        <taxon>Parabasalia</taxon>
        <taxon>Trichomonadida</taxon>
        <taxon>Trichomonadidae</taxon>
        <taxon>Trichomonas</taxon>
    </lineage>
</organism>
<evidence type="ECO:0000313" key="2">
    <source>
        <dbReference type="Proteomes" id="UP000001542"/>
    </source>
</evidence>
<sequence length="839" mass="95319">MLRPKIVIKANNDDYELFFKSFRQNAPKNLAGTFDDGVNLAAQLDPEYVPRDKNLSLDEITQAPHALLYVFSCASRQIYVSKFQQEIRSWLRQNTKLYIHPLVVFINDPKITKSKNIFSGFNSFYQLLNEEIPKLMTVLYSSEGIPKEEMAKVWAAVTDEIRNSYQDRINFLKDNIRQIDSVDTIRTYVNLSLLYQQATLYNRTIEFSQMSFEVIQNSPKFFKSFFSDKSFSYPFDFTTQIEDYEKAIVESMAGHYDILYVLFKREIQNLKHLRRTDSCVKKALDFLVYINGCANSGDAFYNAPEPAFHYWLCQALTNIIAVCKSDEGGELSKFMISTTNWYLRELETLFNIVKSSEKTKVSNSFLVISRIVESQDSYIKEVISKLTTLINVANNLALFRIQALACFELLKLTKDKMQLFQTAISTFVKYGYYNLLPDITKEQMSELPKDLQLNCAFNFLAAKATKYYDLAFSILEENLTGYKGPTIYLNTSLPIKISLDYKPFTIGKYGKIKAKINWDFPGKLPVELFCIGFDNVRHDHHMENKIVYNWFTCKEAVLYDGAKLRLTGAFHEAFNTPQVVGFRSKDLQIIISFPPNDIILIANPSPKDVELAIDMPEYLLPNRTQHAQIIVTANATIPNLALTVSGLISHTARLRLQDGGMIEPTTGLTFENVPVGRHTMILPILAQHSGTLHVEANGVKASADFTVMDILELKVIYNPETKSAELISSLQAHSEVKIIEVSFVGKENQAIECKPFGVPFTVEENSSYAVFLLESEPQTANVLVQHGILKPFILSIDCETIGEGESVVKEQITPPITPFVPVDFKLALQSTGYSENDNN</sequence>
<reference evidence="1" key="1">
    <citation type="submission" date="2006-10" db="EMBL/GenBank/DDBJ databases">
        <authorList>
            <person name="Amadeo P."/>
            <person name="Zhao Q."/>
            <person name="Wortman J."/>
            <person name="Fraser-Liggett C."/>
            <person name="Carlton J."/>
        </authorList>
    </citation>
    <scope>NUCLEOTIDE SEQUENCE</scope>
    <source>
        <strain evidence="1">G3</strain>
    </source>
</reference>
<dbReference type="AlphaFoldDB" id="A2DWF4"/>
<evidence type="ECO:0000313" key="1">
    <source>
        <dbReference type="EMBL" id="EAY15294.1"/>
    </source>
</evidence>
<dbReference type="RefSeq" id="XP_001327517.1">
    <property type="nucleotide sequence ID" value="XM_001327482.1"/>
</dbReference>
<dbReference type="KEGG" id="tva:4773297"/>
<gene>
    <name evidence="1" type="ORF">TVAG_394380</name>
</gene>
<name>A2DWF4_TRIV3</name>